<gene>
    <name evidence="1" type="ORF">DP106_14585</name>
</gene>
<dbReference type="OrthoDB" id="318070at2157"/>
<dbReference type="AlphaFoldDB" id="A0A3A6Q5Z4"/>
<dbReference type="RefSeq" id="WP_120086498.1">
    <property type="nucleotide sequence ID" value="NZ_QMDW01000041.1"/>
</dbReference>
<dbReference type="Proteomes" id="UP000281564">
    <property type="component" value="Unassembled WGS sequence"/>
</dbReference>
<accession>A0A3A6Q5Z4</accession>
<keyword evidence="2" id="KW-1185">Reference proteome</keyword>
<sequence>MGDLDPVAFDIETSGLDDDSVITVAGFAHSIGASLIINIDGRDANQAALVNKLEYHANGTVSLEIADNEQELLEAVSEIATSQIDGDRHYLTAYNGETWNGGFDLPFCRTRFLDHDMVWPFDDLAYADMMEAIVDRFDTGDKRDLVGVYDQLIGNDTCDPFEDSGAAVDAYEAAEWLPLLKHNLADIQRTRELAQLADRYVPQSDFGMKNLQPPGK</sequence>
<evidence type="ECO:0000313" key="1">
    <source>
        <dbReference type="EMBL" id="RJX47576.1"/>
    </source>
</evidence>
<protein>
    <submittedName>
        <fullName evidence="1">Uncharacterized protein</fullName>
    </submittedName>
</protein>
<evidence type="ECO:0000313" key="2">
    <source>
        <dbReference type="Proteomes" id="UP000281564"/>
    </source>
</evidence>
<comment type="caution">
    <text evidence="1">The sequence shown here is derived from an EMBL/GenBank/DDBJ whole genome shotgun (WGS) entry which is preliminary data.</text>
</comment>
<dbReference type="InterPro" id="IPR036397">
    <property type="entry name" value="RNaseH_sf"/>
</dbReference>
<name>A0A3A6Q5Z4_9EURY</name>
<dbReference type="InterPro" id="IPR012337">
    <property type="entry name" value="RNaseH-like_sf"/>
</dbReference>
<proteinExistence type="predicted"/>
<organism evidence="1 2">
    <name type="scientific">Halonotius pteroides</name>
    <dbReference type="NCBI Taxonomy" id="268735"/>
    <lineage>
        <taxon>Archaea</taxon>
        <taxon>Methanobacteriati</taxon>
        <taxon>Methanobacteriota</taxon>
        <taxon>Stenosarchaea group</taxon>
        <taxon>Halobacteria</taxon>
        <taxon>Halobacteriales</taxon>
        <taxon>Haloferacaceae</taxon>
        <taxon>Halonotius</taxon>
    </lineage>
</organism>
<dbReference type="Gene3D" id="3.30.420.10">
    <property type="entry name" value="Ribonuclease H-like superfamily/Ribonuclease H"/>
    <property type="match status" value="1"/>
</dbReference>
<reference evidence="1 2" key="1">
    <citation type="submission" date="2018-06" db="EMBL/GenBank/DDBJ databases">
        <title>Halonotius sp. F13-13 a new haloarchaeeon isolated from a solar saltern from Isla Cristina, Huelva, Spain.</title>
        <authorList>
            <person name="Duran-Viseras A."/>
            <person name="Sanchez-Porro C."/>
            <person name="Ventosa A."/>
        </authorList>
    </citation>
    <scope>NUCLEOTIDE SEQUENCE [LARGE SCALE GENOMIC DNA]</scope>
    <source>
        <strain evidence="1 2">CECT 7525</strain>
    </source>
</reference>
<dbReference type="EMBL" id="QMDW01000041">
    <property type="protein sequence ID" value="RJX47576.1"/>
    <property type="molecule type" value="Genomic_DNA"/>
</dbReference>
<dbReference type="GO" id="GO:0003676">
    <property type="term" value="F:nucleic acid binding"/>
    <property type="evidence" value="ECO:0007669"/>
    <property type="project" value="InterPro"/>
</dbReference>
<dbReference type="SUPFAM" id="SSF53098">
    <property type="entry name" value="Ribonuclease H-like"/>
    <property type="match status" value="1"/>
</dbReference>